<evidence type="ECO:0000313" key="5">
    <source>
        <dbReference type="EMBL" id="TCP98375.1"/>
    </source>
</evidence>
<comment type="caution">
    <text evidence="5">The sequence shown here is derived from an EMBL/GenBank/DDBJ whole genome shotgun (WGS) entry which is preliminary data.</text>
</comment>
<dbReference type="PROSITE" id="PS50893">
    <property type="entry name" value="ABC_TRANSPORTER_2"/>
    <property type="match status" value="1"/>
</dbReference>
<dbReference type="InterPro" id="IPR003593">
    <property type="entry name" value="AAA+_ATPase"/>
</dbReference>
<evidence type="ECO:0000259" key="4">
    <source>
        <dbReference type="PROSITE" id="PS50893"/>
    </source>
</evidence>
<dbReference type="InterPro" id="IPR017871">
    <property type="entry name" value="ABC_transporter-like_CS"/>
</dbReference>
<reference evidence="5 6" key="1">
    <citation type="submission" date="2019-03" db="EMBL/GenBank/DDBJ databases">
        <title>Genomic Encyclopedia of Type Strains, Phase IV (KMG-IV): sequencing the most valuable type-strain genomes for metagenomic binning, comparative biology and taxonomic classification.</title>
        <authorList>
            <person name="Goeker M."/>
        </authorList>
    </citation>
    <scope>NUCLEOTIDE SEQUENCE [LARGE SCALE GENOMIC DNA]</scope>
    <source>
        <strain evidence="5 6">DSM 100013</strain>
    </source>
</reference>
<dbReference type="PANTHER" id="PTHR43423">
    <property type="entry name" value="ABC TRANSPORTER I FAMILY MEMBER 17"/>
    <property type="match status" value="1"/>
</dbReference>
<evidence type="ECO:0000313" key="6">
    <source>
        <dbReference type="Proteomes" id="UP000295504"/>
    </source>
</evidence>
<dbReference type="PANTHER" id="PTHR43423:SF1">
    <property type="entry name" value="ABC TRANSPORTER I FAMILY MEMBER 17"/>
    <property type="match status" value="1"/>
</dbReference>
<dbReference type="Gene3D" id="3.40.50.300">
    <property type="entry name" value="P-loop containing nucleotide triphosphate hydrolases"/>
    <property type="match status" value="1"/>
</dbReference>
<name>A0A4R2T849_9FIRM</name>
<protein>
    <submittedName>
        <fullName evidence="5">Putative ABC transport system ATP-binding protein</fullName>
    </submittedName>
</protein>
<dbReference type="GO" id="GO:0016887">
    <property type="term" value="F:ATP hydrolysis activity"/>
    <property type="evidence" value="ECO:0007669"/>
    <property type="project" value="InterPro"/>
</dbReference>
<feature type="domain" description="ABC transporter" evidence="4">
    <location>
        <begin position="2"/>
        <end position="212"/>
    </location>
</feature>
<dbReference type="InterPro" id="IPR003439">
    <property type="entry name" value="ABC_transporter-like_ATP-bd"/>
</dbReference>
<dbReference type="Proteomes" id="UP000295504">
    <property type="component" value="Unassembled WGS sequence"/>
</dbReference>
<keyword evidence="2" id="KW-0547">Nucleotide-binding</keyword>
<gene>
    <name evidence="5" type="ORF">EDD79_104211</name>
</gene>
<keyword evidence="6" id="KW-1185">Reference proteome</keyword>
<evidence type="ECO:0000256" key="1">
    <source>
        <dbReference type="ARBA" id="ARBA00022448"/>
    </source>
</evidence>
<dbReference type="CDD" id="cd03228">
    <property type="entry name" value="ABCC_MRP_Like"/>
    <property type="match status" value="1"/>
</dbReference>
<evidence type="ECO:0000256" key="2">
    <source>
        <dbReference type="ARBA" id="ARBA00022741"/>
    </source>
</evidence>
<keyword evidence="3 5" id="KW-0067">ATP-binding</keyword>
<dbReference type="Pfam" id="PF00005">
    <property type="entry name" value="ABC_tran"/>
    <property type="match status" value="1"/>
</dbReference>
<dbReference type="InterPro" id="IPR027417">
    <property type="entry name" value="P-loop_NTPase"/>
</dbReference>
<dbReference type="SMART" id="SM00382">
    <property type="entry name" value="AAA"/>
    <property type="match status" value="1"/>
</dbReference>
<dbReference type="GO" id="GO:0005524">
    <property type="term" value="F:ATP binding"/>
    <property type="evidence" value="ECO:0007669"/>
    <property type="project" value="UniProtKB-KW"/>
</dbReference>
<dbReference type="SUPFAM" id="SSF52540">
    <property type="entry name" value="P-loop containing nucleoside triphosphate hydrolases"/>
    <property type="match status" value="1"/>
</dbReference>
<dbReference type="PROSITE" id="PS00211">
    <property type="entry name" value="ABC_TRANSPORTER_1"/>
    <property type="match status" value="1"/>
</dbReference>
<organism evidence="5 6">
    <name type="scientific">Serpentinicella alkaliphila</name>
    <dbReference type="NCBI Taxonomy" id="1734049"/>
    <lineage>
        <taxon>Bacteria</taxon>
        <taxon>Bacillati</taxon>
        <taxon>Bacillota</taxon>
        <taxon>Clostridia</taxon>
        <taxon>Peptostreptococcales</taxon>
        <taxon>Natronincolaceae</taxon>
        <taxon>Serpentinicella</taxon>
    </lineage>
</organism>
<accession>A0A4R2T849</accession>
<dbReference type="EMBL" id="SLYC01000042">
    <property type="protein sequence ID" value="TCP98375.1"/>
    <property type="molecule type" value="Genomic_DNA"/>
</dbReference>
<sequence length="212" mass="23685">MFNLYNVKLSTILSIAELHIPKGKITCIVGESGSGKSTLIKLLNKMLSPDEGEILYNSTSLRDINSIHLRREVVMLSQSPAIFPGTIKDNLLSGLILSEKKIVDDSKLVDLLGIIKLNKSLIDNAQNLSGGEKQRLALGRVLIMDPEVYLLDEPSSALDEETEEIIIKRLVEHTRNNNKTLIMVTHSKRVAELFSDIIIEIKDGKILSWREL</sequence>
<dbReference type="OrthoDB" id="9785080at2"/>
<evidence type="ECO:0000256" key="3">
    <source>
        <dbReference type="ARBA" id="ARBA00022840"/>
    </source>
</evidence>
<proteinExistence type="predicted"/>
<dbReference type="RefSeq" id="WP_132849396.1">
    <property type="nucleotide sequence ID" value="NZ_CP058648.1"/>
</dbReference>
<dbReference type="AlphaFoldDB" id="A0A4R2T849"/>
<keyword evidence="1" id="KW-0813">Transport</keyword>